<evidence type="ECO:0008006" key="3">
    <source>
        <dbReference type="Google" id="ProtNLM"/>
    </source>
</evidence>
<sequence length="132" mass="14776">MSTRLKRPAFWRPLAVSVALFAFQGYLGYNVVSGQFGIESQKQMHEDIAVLQMRSNVLQAEIDAYRHRVELFNAAKLDPDILSERARALLSMAQADEVLIMVDPRTGLPILGSSEQLSQNQLTRLITSASTR</sequence>
<dbReference type="AlphaFoldDB" id="A0A433XFN5"/>
<accession>A0A433XFN5</accession>
<keyword evidence="2" id="KW-1185">Reference proteome</keyword>
<organism evidence="1 2">
    <name type="scientific">Arsenicitalea aurantiaca</name>
    <dbReference type="NCBI Taxonomy" id="1783274"/>
    <lineage>
        <taxon>Bacteria</taxon>
        <taxon>Pseudomonadati</taxon>
        <taxon>Pseudomonadota</taxon>
        <taxon>Alphaproteobacteria</taxon>
        <taxon>Hyphomicrobiales</taxon>
        <taxon>Devosiaceae</taxon>
        <taxon>Arsenicitalea</taxon>
    </lineage>
</organism>
<dbReference type="OrthoDB" id="9815600at2"/>
<gene>
    <name evidence="1" type="ORF">EMQ25_07100</name>
</gene>
<evidence type="ECO:0000313" key="2">
    <source>
        <dbReference type="Proteomes" id="UP000281547"/>
    </source>
</evidence>
<evidence type="ECO:0000313" key="1">
    <source>
        <dbReference type="EMBL" id="RUT32895.1"/>
    </source>
</evidence>
<dbReference type="Proteomes" id="UP000281547">
    <property type="component" value="Unassembled WGS sequence"/>
</dbReference>
<proteinExistence type="predicted"/>
<name>A0A433XFN5_9HYPH</name>
<dbReference type="EMBL" id="RZNJ01000002">
    <property type="protein sequence ID" value="RUT32895.1"/>
    <property type="molecule type" value="Genomic_DNA"/>
</dbReference>
<protein>
    <recommendedName>
        <fullName evidence="3">Septum formation initiator family protein</fullName>
    </recommendedName>
</protein>
<dbReference type="Pfam" id="PF04977">
    <property type="entry name" value="DivIC"/>
    <property type="match status" value="1"/>
</dbReference>
<comment type="caution">
    <text evidence="1">The sequence shown here is derived from an EMBL/GenBank/DDBJ whole genome shotgun (WGS) entry which is preliminary data.</text>
</comment>
<dbReference type="RefSeq" id="WP_127187852.1">
    <property type="nucleotide sequence ID" value="NZ_RZNJ01000002.1"/>
</dbReference>
<reference evidence="1 2" key="1">
    <citation type="journal article" date="2016" name="Int. J. Syst. Evol. Microbiol.">
        <title>Arsenicitalea aurantiaca gen. nov., sp. nov., a new member of the family Hyphomicrobiaceae, isolated from high-arsenic sediment.</title>
        <authorList>
            <person name="Mu Y."/>
            <person name="Zhou L."/>
            <person name="Zeng X.C."/>
            <person name="Liu L."/>
            <person name="Pan Y."/>
            <person name="Chen X."/>
            <person name="Wang J."/>
            <person name="Li S."/>
            <person name="Li W.J."/>
            <person name="Wang Y."/>
        </authorList>
    </citation>
    <scope>NUCLEOTIDE SEQUENCE [LARGE SCALE GENOMIC DNA]</scope>
    <source>
        <strain evidence="1 2">42-50</strain>
    </source>
</reference>
<dbReference type="InterPro" id="IPR007060">
    <property type="entry name" value="FtsL/DivIC"/>
</dbReference>